<name>A0A922SMW6_SPOEX</name>
<comment type="caution">
    <text evidence="2">The sequence shown here is derived from an EMBL/GenBank/DDBJ whole genome shotgun (WGS) entry which is preliminary data.</text>
</comment>
<gene>
    <name evidence="2" type="ORF">HF086_006400</name>
</gene>
<dbReference type="EMBL" id="JACEFF010000086">
    <property type="protein sequence ID" value="KAH9644372.1"/>
    <property type="molecule type" value="Genomic_DNA"/>
</dbReference>
<keyword evidence="1" id="KW-0812">Transmembrane</keyword>
<evidence type="ECO:0000256" key="1">
    <source>
        <dbReference type="SAM" id="Phobius"/>
    </source>
</evidence>
<evidence type="ECO:0000313" key="2">
    <source>
        <dbReference type="EMBL" id="KAH9644372.1"/>
    </source>
</evidence>
<feature type="transmembrane region" description="Helical" evidence="1">
    <location>
        <begin position="6"/>
        <end position="26"/>
    </location>
</feature>
<reference evidence="2" key="1">
    <citation type="journal article" date="2021" name="G3 (Bethesda)">
        <title>Genome and transcriptome analysis of the beet armyworm Spodoptera exigua reveals targets for pest control. .</title>
        <authorList>
            <person name="Simon S."/>
            <person name="Breeschoten T."/>
            <person name="Jansen H.J."/>
            <person name="Dirks R.P."/>
            <person name="Schranz M.E."/>
            <person name="Ros V.I.D."/>
        </authorList>
    </citation>
    <scope>NUCLEOTIDE SEQUENCE</scope>
    <source>
        <strain evidence="2">TB_SE_WUR_2020</strain>
    </source>
</reference>
<organism evidence="2 3">
    <name type="scientific">Spodoptera exigua</name>
    <name type="common">Beet armyworm</name>
    <name type="synonym">Noctua fulgens</name>
    <dbReference type="NCBI Taxonomy" id="7107"/>
    <lineage>
        <taxon>Eukaryota</taxon>
        <taxon>Metazoa</taxon>
        <taxon>Ecdysozoa</taxon>
        <taxon>Arthropoda</taxon>
        <taxon>Hexapoda</taxon>
        <taxon>Insecta</taxon>
        <taxon>Pterygota</taxon>
        <taxon>Neoptera</taxon>
        <taxon>Endopterygota</taxon>
        <taxon>Lepidoptera</taxon>
        <taxon>Glossata</taxon>
        <taxon>Ditrysia</taxon>
        <taxon>Noctuoidea</taxon>
        <taxon>Noctuidae</taxon>
        <taxon>Amphipyrinae</taxon>
        <taxon>Spodoptera</taxon>
    </lineage>
</organism>
<dbReference type="AlphaFoldDB" id="A0A922SMW6"/>
<keyword evidence="1" id="KW-1133">Transmembrane helix</keyword>
<accession>A0A922SMW6</accession>
<proteinExistence type="predicted"/>
<sequence>MRGCYVAMSALLDVEMIHITVYILLLTHQTRVWNKKVENFKPDSVNDDDIVEDNEMLLEEIYFNFECITEAWNLIKKSAELFGKLEYLINHAVGMLLLLTKDFFVETGLCVASETFYEETDRVNTNVILKLAQDLPSKKIWKNIFRVLDVEFCKLNALNMFVVDAATQLHYCNLVTTYIIVLLQFAFLH</sequence>
<evidence type="ECO:0000313" key="3">
    <source>
        <dbReference type="Proteomes" id="UP000814243"/>
    </source>
</evidence>
<protein>
    <submittedName>
        <fullName evidence="2">Uncharacterized protein</fullName>
    </submittedName>
</protein>
<keyword evidence="1" id="KW-0472">Membrane</keyword>
<dbReference type="Proteomes" id="UP000814243">
    <property type="component" value="Unassembled WGS sequence"/>
</dbReference>